<keyword evidence="2" id="KW-1185">Reference proteome</keyword>
<sequence length="37" mass="4139">MAYYLIGVTLLALLAIFTTKDRTGLRLDKDAPDMPQL</sequence>
<gene>
    <name evidence="1" type="ORF">FM114_09850</name>
</gene>
<reference evidence="1 2" key="1">
    <citation type="submission" date="2017-02" db="EMBL/GenBank/DDBJ databases">
        <authorList>
            <person name="Peterson S.W."/>
        </authorList>
    </citation>
    <scope>NUCLEOTIDE SEQUENCE [LARGE SCALE GENOMIC DNA]</scope>
    <source>
        <strain evidence="1 2">LSP_Lj1</strain>
    </source>
</reference>
<organism evidence="1 2">
    <name type="scientific">Luteococcus japonicus LSP_Lj1</name>
    <dbReference type="NCBI Taxonomy" id="1255658"/>
    <lineage>
        <taxon>Bacteria</taxon>
        <taxon>Bacillati</taxon>
        <taxon>Actinomycetota</taxon>
        <taxon>Actinomycetes</taxon>
        <taxon>Propionibacteriales</taxon>
        <taxon>Propionibacteriaceae</taxon>
        <taxon>Luteococcus</taxon>
    </lineage>
</organism>
<protein>
    <submittedName>
        <fullName evidence="1">Uncharacterized protein</fullName>
    </submittedName>
</protein>
<dbReference type="EMBL" id="FUKQ01000035">
    <property type="protein sequence ID" value="SJN35996.1"/>
    <property type="molecule type" value="Genomic_DNA"/>
</dbReference>
<evidence type="ECO:0000313" key="1">
    <source>
        <dbReference type="EMBL" id="SJN35996.1"/>
    </source>
</evidence>
<dbReference type="AlphaFoldDB" id="A0A1R4JVE4"/>
<proteinExistence type="predicted"/>
<name>A0A1R4JVE4_9ACTN</name>
<accession>A0A1R4JVE4</accession>
<evidence type="ECO:0000313" key="2">
    <source>
        <dbReference type="Proteomes" id="UP000188342"/>
    </source>
</evidence>
<dbReference type="STRING" id="1255658.FM114_09850"/>
<dbReference type="Proteomes" id="UP000188342">
    <property type="component" value="Unassembled WGS sequence"/>
</dbReference>